<organism evidence="6 7">
    <name type="scientific">Rotaria socialis</name>
    <dbReference type="NCBI Taxonomy" id="392032"/>
    <lineage>
        <taxon>Eukaryota</taxon>
        <taxon>Metazoa</taxon>
        <taxon>Spiralia</taxon>
        <taxon>Gnathifera</taxon>
        <taxon>Rotifera</taxon>
        <taxon>Eurotatoria</taxon>
        <taxon>Bdelloidea</taxon>
        <taxon>Philodinida</taxon>
        <taxon>Philodinidae</taxon>
        <taxon>Rotaria</taxon>
    </lineage>
</organism>
<dbReference type="InterPro" id="IPR010982">
    <property type="entry name" value="Lambda_DNA-bd_dom_sf"/>
</dbReference>
<dbReference type="GO" id="GO:0003677">
    <property type="term" value="F:DNA binding"/>
    <property type="evidence" value="ECO:0007669"/>
    <property type="project" value="UniProtKB-KW"/>
</dbReference>
<dbReference type="EMBL" id="CAJNXB010003244">
    <property type="protein sequence ID" value="CAF3302908.1"/>
    <property type="molecule type" value="Genomic_DNA"/>
</dbReference>
<dbReference type="CDD" id="cd00093">
    <property type="entry name" value="HTH_XRE"/>
    <property type="match status" value="1"/>
</dbReference>
<dbReference type="Pfam" id="PF08523">
    <property type="entry name" value="MBF1"/>
    <property type="match status" value="1"/>
</dbReference>
<reference evidence="6" key="1">
    <citation type="submission" date="2021-02" db="EMBL/GenBank/DDBJ databases">
        <authorList>
            <person name="Nowell W R."/>
        </authorList>
    </citation>
    <scope>NUCLEOTIDE SEQUENCE</scope>
</reference>
<evidence type="ECO:0000259" key="5">
    <source>
        <dbReference type="PROSITE" id="PS50943"/>
    </source>
</evidence>
<evidence type="ECO:0000256" key="3">
    <source>
        <dbReference type="ARBA" id="ARBA00023163"/>
    </source>
</evidence>
<dbReference type="GO" id="GO:0071595">
    <property type="term" value="C:Nem1-Spo7 phosphatase complex"/>
    <property type="evidence" value="ECO:0007669"/>
    <property type="project" value="InterPro"/>
</dbReference>
<proteinExistence type="predicted"/>
<feature type="transmembrane region" description="Helical" evidence="4">
    <location>
        <begin position="226"/>
        <end position="243"/>
    </location>
</feature>
<dbReference type="Pfam" id="PF01381">
    <property type="entry name" value="HTH_3"/>
    <property type="match status" value="1"/>
</dbReference>
<dbReference type="PANTHER" id="PTHR10245">
    <property type="entry name" value="ENDOTHELIAL DIFFERENTIATION-RELATED FACTOR 1 MULTIPROTEIN BRIDGING FACTOR 1"/>
    <property type="match status" value="1"/>
</dbReference>
<comment type="caution">
    <text evidence="6">The sequence shown here is derived from an EMBL/GenBank/DDBJ whole genome shotgun (WGS) entry which is preliminary data.</text>
</comment>
<name>A0A817SU95_9BILA</name>
<evidence type="ECO:0000313" key="6">
    <source>
        <dbReference type="EMBL" id="CAF3302908.1"/>
    </source>
</evidence>
<dbReference type="PANTHER" id="PTHR10245:SF15">
    <property type="entry name" value="ENDOTHELIAL DIFFERENTIATION-RELATED FACTOR 1"/>
    <property type="match status" value="1"/>
</dbReference>
<feature type="transmembrane region" description="Helical" evidence="4">
    <location>
        <begin position="177"/>
        <end position="194"/>
    </location>
</feature>
<dbReference type="AlphaFoldDB" id="A0A817SU95"/>
<dbReference type="GO" id="GO:0005634">
    <property type="term" value="C:nucleus"/>
    <property type="evidence" value="ECO:0007669"/>
    <property type="project" value="TreeGrafter"/>
</dbReference>
<dbReference type="InterPro" id="IPR019168">
    <property type="entry name" value="NEP1-R1"/>
</dbReference>
<dbReference type="InterPro" id="IPR001387">
    <property type="entry name" value="Cro/C1-type_HTH"/>
</dbReference>
<keyword evidence="2" id="KW-0238">DNA-binding</keyword>
<dbReference type="PROSITE" id="PS50943">
    <property type="entry name" value="HTH_CROC1"/>
    <property type="match status" value="1"/>
</dbReference>
<feature type="domain" description="HTH cro/C1-type" evidence="5">
    <location>
        <begin position="89"/>
        <end position="128"/>
    </location>
</feature>
<keyword evidence="4" id="KW-0812">Transmembrane</keyword>
<evidence type="ECO:0000256" key="1">
    <source>
        <dbReference type="ARBA" id="ARBA00023015"/>
    </source>
</evidence>
<accession>A0A817SU95</accession>
<dbReference type="OrthoDB" id="5786980at2759"/>
<protein>
    <recommendedName>
        <fullName evidence="5">HTH cro/C1-type domain-containing protein</fullName>
    </recommendedName>
</protein>
<dbReference type="InterPro" id="IPR013729">
    <property type="entry name" value="MBF1_N"/>
</dbReference>
<evidence type="ECO:0000256" key="2">
    <source>
        <dbReference type="ARBA" id="ARBA00023125"/>
    </source>
</evidence>
<dbReference type="Gene3D" id="1.10.260.40">
    <property type="entry name" value="lambda repressor-like DNA-binding domains"/>
    <property type="match status" value="1"/>
</dbReference>
<dbReference type="Proteomes" id="UP000663825">
    <property type="component" value="Unassembled WGS sequence"/>
</dbReference>
<gene>
    <name evidence="6" type="ORF">TIS948_LOCUS18515</name>
</gene>
<dbReference type="Pfam" id="PF09771">
    <property type="entry name" value="Tmemb_18A"/>
    <property type="match status" value="1"/>
</dbReference>
<dbReference type="SUPFAM" id="SSF47413">
    <property type="entry name" value="lambda repressor-like DNA-binding domains"/>
    <property type="match status" value="1"/>
</dbReference>
<keyword evidence="4" id="KW-0472">Membrane</keyword>
<keyword evidence="1" id="KW-0805">Transcription regulation</keyword>
<keyword evidence="4" id="KW-1133">Transmembrane helix</keyword>
<evidence type="ECO:0000256" key="4">
    <source>
        <dbReference type="SAM" id="Phobius"/>
    </source>
</evidence>
<sequence length="289" mass="32605">MSKAGANFGGTVGWDEQTVIGKRAPRPGELKSESAIAAAQRAGIAIDTSKKYAAGNNKQHEAAKNTAILDRETEELHHERVDKDVARVMQQARIAKEWTQADLARHINEKQQVVNEYEQSKAIPNQQLYLIIQRNTQHQSFSIEKKPMDQADDLKAFERRMIEIVSSLQPSIWRWRVILLILVLVTLVTFYALITDDSSTKSATVNTSSDNSFLSLLHSNVFCKQTYFSVSLALLVFAFLFGIHRKMFSSSIIIARFRYILADYNMSCDFDGRLILKPRPTSSYLAGSS</sequence>
<evidence type="ECO:0000313" key="7">
    <source>
        <dbReference type="Proteomes" id="UP000663825"/>
    </source>
</evidence>
<keyword evidence="3" id="KW-0804">Transcription</keyword>